<dbReference type="STRING" id="1317122.ATO12_08135"/>
<evidence type="ECO:0000259" key="1">
    <source>
        <dbReference type="PROSITE" id="PS51186"/>
    </source>
</evidence>
<keyword evidence="3" id="KW-1185">Reference proteome</keyword>
<feature type="domain" description="N-acetyltransferase" evidence="1">
    <location>
        <begin position="4"/>
        <end position="136"/>
    </location>
</feature>
<dbReference type="PANTHER" id="PTHR43233:SF1">
    <property type="entry name" value="FAMILY N-ACETYLTRANSFERASE, PUTATIVE (AFU_ORTHOLOGUE AFUA_6G03350)-RELATED"/>
    <property type="match status" value="1"/>
</dbReference>
<dbReference type="PROSITE" id="PS51186">
    <property type="entry name" value="GNAT"/>
    <property type="match status" value="1"/>
</dbReference>
<dbReference type="PANTHER" id="PTHR43233">
    <property type="entry name" value="FAMILY N-ACETYLTRANSFERASE, PUTATIVE (AFU_ORTHOLOGUE AFUA_6G03350)-RELATED"/>
    <property type="match status" value="1"/>
</dbReference>
<sequence length="136" mass="15572">MKNIVIKKNQLSAEEYQFFRQAVGWSYIEKSVVEKSLNNELFSVCIYQNHKITAMGRVVGDGAIYFYIQDIMVLPQYHNMGFGNLIMKEIEQYLTLNTSSNSFIGLIAANGVKGFYEKFGYKAREVNAPGMFKTIK</sequence>
<dbReference type="InterPro" id="IPR016181">
    <property type="entry name" value="Acyl_CoA_acyltransferase"/>
</dbReference>
<reference evidence="2 3" key="1">
    <citation type="submission" date="2014-04" db="EMBL/GenBank/DDBJ databases">
        <title>Aquimarina sp. 22II-S11-z7 Genome Sequencing.</title>
        <authorList>
            <person name="Lai Q."/>
        </authorList>
    </citation>
    <scope>NUCLEOTIDE SEQUENCE [LARGE SCALE GENOMIC DNA]</scope>
    <source>
        <strain evidence="2 3">22II-S11-z7</strain>
    </source>
</reference>
<dbReference type="Proteomes" id="UP000023541">
    <property type="component" value="Unassembled WGS sequence"/>
</dbReference>
<dbReference type="Gene3D" id="3.40.630.30">
    <property type="match status" value="1"/>
</dbReference>
<accession>A0A023BNR7</accession>
<proteinExistence type="predicted"/>
<dbReference type="InterPro" id="IPR053144">
    <property type="entry name" value="Acetyltransferase_Butenolide"/>
</dbReference>
<dbReference type="Pfam" id="PF13673">
    <property type="entry name" value="Acetyltransf_10"/>
    <property type="match status" value="1"/>
</dbReference>
<comment type="caution">
    <text evidence="2">The sequence shown here is derived from an EMBL/GenBank/DDBJ whole genome shotgun (WGS) entry which is preliminary data.</text>
</comment>
<evidence type="ECO:0000313" key="3">
    <source>
        <dbReference type="Proteomes" id="UP000023541"/>
    </source>
</evidence>
<organism evidence="2 3">
    <name type="scientific">Aquimarina atlantica</name>
    <dbReference type="NCBI Taxonomy" id="1317122"/>
    <lineage>
        <taxon>Bacteria</taxon>
        <taxon>Pseudomonadati</taxon>
        <taxon>Bacteroidota</taxon>
        <taxon>Flavobacteriia</taxon>
        <taxon>Flavobacteriales</taxon>
        <taxon>Flavobacteriaceae</taxon>
        <taxon>Aquimarina</taxon>
    </lineage>
</organism>
<dbReference type="CDD" id="cd04301">
    <property type="entry name" value="NAT_SF"/>
    <property type="match status" value="1"/>
</dbReference>
<dbReference type="EMBL" id="AQRA01000019">
    <property type="protein sequence ID" value="EZH71348.1"/>
    <property type="molecule type" value="Genomic_DNA"/>
</dbReference>
<protein>
    <recommendedName>
        <fullName evidence="1">N-acetyltransferase domain-containing protein</fullName>
    </recommendedName>
</protein>
<dbReference type="eggNOG" id="COG0454">
    <property type="taxonomic scope" value="Bacteria"/>
</dbReference>
<evidence type="ECO:0000313" key="2">
    <source>
        <dbReference type="EMBL" id="EZH71348.1"/>
    </source>
</evidence>
<name>A0A023BNR7_9FLAO</name>
<dbReference type="AlphaFoldDB" id="A0A023BNR7"/>
<dbReference type="SUPFAM" id="SSF55729">
    <property type="entry name" value="Acyl-CoA N-acyltransferases (Nat)"/>
    <property type="match status" value="1"/>
</dbReference>
<dbReference type="RefSeq" id="WP_165583455.1">
    <property type="nucleotide sequence ID" value="NZ_AQRA01000019.1"/>
</dbReference>
<dbReference type="InterPro" id="IPR000182">
    <property type="entry name" value="GNAT_dom"/>
</dbReference>
<dbReference type="GO" id="GO:0016747">
    <property type="term" value="F:acyltransferase activity, transferring groups other than amino-acyl groups"/>
    <property type="evidence" value="ECO:0007669"/>
    <property type="project" value="InterPro"/>
</dbReference>
<gene>
    <name evidence="2" type="ORF">ATO12_08135</name>
</gene>